<keyword evidence="3" id="KW-1185">Reference proteome</keyword>
<dbReference type="InParanoid" id="A0A1E7ESW7"/>
<gene>
    <name evidence="2" type="ORF">FRACYDRAFT_271641</name>
</gene>
<dbReference type="AlphaFoldDB" id="A0A1E7ESW7"/>
<dbReference type="KEGG" id="fcy:FRACYDRAFT_271641"/>
<evidence type="ECO:0000313" key="3">
    <source>
        <dbReference type="Proteomes" id="UP000095751"/>
    </source>
</evidence>
<evidence type="ECO:0000256" key="1">
    <source>
        <dbReference type="SAM" id="MobiDB-lite"/>
    </source>
</evidence>
<feature type="region of interest" description="Disordered" evidence="1">
    <location>
        <begin position="23"/>
        <end position="57"/>
    </location>
</feature>
<sequence>MDEDDEPKKESLKDFLAKTPKTEIDWGAKATTTPTAVGTTADGATTTPAAVSAPRSRDRTGVRLCRLLIKTEKLADQDANEVQGMARKYNLGGFIQTGSPGMIVVEGLEFNCDIFMDNLERQKRTYVNIGKVSERSGRSFPMELTLLSGESAIGDFGKACESVGLKEFLESALNGN</sequence>
<dbReference type="EMBL" id="KV784378">
    <property type="protein sequence ID" value="OEU08972.1"/>
    <property type="molecule type" value="Genomic_DNA"/>
</dbReference>
<accession>A0A1E7ESW7</accession>
<protein>
    <submittedName>
        <fullName evidence="2">Uncharacterized protein</fullName>
    </submittedName>
</protein>
<evidence type="ECO:0000313" key="2">
    <source>
        <dbReference type="EMBL" id="OEU08972.1"/>
    </source>
</evidence>
<dbReference type="OrthoDB" id="41738at2759"/>
<feature type="compositionally biased region" description="Low complexity" evidence="1">
    <location>
        <begin position="30"/>
        <end position="51"/>
    </location>
</feature>
<dbReference type="Proteomes" id="UP000095751">
    <property type="component" value="Unassembled WGS sequence"/>
</dbReference>
<proteinExistence type="predicted"/>
<organism evidence="2 3">
    <name type="scientific">Fragilariopsis cylindrus CCMP1102</name>
    <dbReference type="NCBI Taxonomy" id="635003"/>
    <lineage>
        <taxon>Eukaryota</taxon>
        <taxon>Sar</taxon>
        <taxon>Stramenopiles</taxon>
        <taxon>Ochrophyta</taxon>
        <taxon>Bacillariophyta</taxon>
        <taxon>Bacillariophyceae</taxon>
        <taxon>Bacillariophycidae</taxon>
        <taxon>Bacillariales</taxon>
        <taxon>Bacillariaceae</taxon>
        <taxon>Fragilariopsis</taxon>
    </lineage>
</organism>
<name>A0A1E7ESW7_9STRA</name>
<reference evidence="2 3" key="1">
    <citation type="submission" date="2016-09" db="EMBL/GenBank/DDBJ databases">
        <title>Extensive genetic diversity and differential bi-allelic expression allows diatom success in the polar Southern Ocean.</title>
        <authorList>
            <consortium name="DOE Joint Genome Institute"/>
            <person name="Mock T."/>
            <person name="Otillar R.P."/>
            <person name="Strauss J."/>
            <person name="Dupont C."/>
            <person name="Frickenhaus S."/>
            <person name="Maumus F."/>
            <person name="Mcmullan M."/>
            <person name="Sanges R."/>
            <person name="Schmutz J."/>
            <person name="Toseland A."/>
            <person name="Valas R."/>
            <person name="Veluchamy A."/>
            <person name="Ward B.J."/>
            <person name="Allen A."/>
            <person name="Barry K."/>
            <person name="Falciatore A."/>
            <person name="Ferrante M."/>
            <person name="Fortunato A.E."/>
            <person name="Gloeckner G."/>
            <person name="Gruber A."/>
            <person name="Hipkin R."/>
            <person name="Janech M."/>
            <person name="Kroth P."/>
            <person name="Leese F."/>
            <person name="Lindquist E."/>
            <person name="Lyon B.R."/>
            <person name="Martin J."/>
            <person name="Mayer C."/>
            <person name="Parker M."/>
            <person name="Quesneville H."/>
            <person name="Raymond J."/>
            <person name="Uhlig C."/>
            <person name="Valentin K.U."/>
            <person name="Worden A.Z."/>
            <person name="Armbrust E.V."/>
            <person name="Bowler C."/>
            <person name="Green B."/>
            <person name="Moulton V."/>
            <person name="Van Oosterhout C."/>
            <person name="Grigoriev I."/>
        </authorList>
    </citation>
    <scope>NUCLEOTIDE SEQUENCE [LARGE SCALE GENOMIC DNA]</scope>
    <source>
        <strain evidence="2 3">CCMP1102</strain>
    </source>
</reference>